<organism evidence="9 10">
    <name type="scientific">Streptomyces aureus</name>
    <dbReference type="NCBI Taxonomy" id="193461"/>
    <lineage>
        <taxon>Bacteria</taxon>
        <taxon>Bacillati</taxon>
        <taxon>Actinomycetota</taxon>
        <taxon>Actinomycetes</taxon>
        <taxon>Kitasatosporales</taxon>
        <taxon>Streptomycetaceae</taxon>
        <taxon>Streptomyces</taxon>
    </lineage>
</organism>
<dbReference type="Proteomes" id="UP001571476">
    <property type="component" value="Unassembled WGS sequence"/>
</dbReference>
<feature type="transmembrane region" description="Helical" evidence="8">
    <location>
        <begin position="332"/>
        <end position="354"/>
    </location>
</feature>
<name>A0ABV4SAV0_9ACTN</name>
<feature type="transmembrane region" description="Helical" evidence="8">
    <location>
        <begin position="480"/>
        <end position="502"/>
    </location>
</feature>
<keyword evidence="3" id="KW-0813">Transport</keyword>
<feature type="region of interest" description="Disordered" evidence="7">
    <location>
        <begin position="35"/>
        <end position="57"/>
    </location>
</feature>
<keyword evidence="5 8" id="KW-1133">Transmembrane helix</keyword>
<feature type="transmembrane region" description="Helical" evidence="8">
    <location>
        <begin position="157"/>
        <end position="178"/>
    </location>
</feature>
<evidence type="ECO:0000256" key="1">
    <source>
        <dbReference type="ARBA" id="ARBA00004141"/>
    </source>
</evidence>
<feature type="transmembrane region" description="Helical" evidence="8">
    <location>
        <begin position="124"/>
        <end position="151"/>
    </location>
</feature>
<feature type="transmembrane region" description="Helical" evidence="8">
    <location>
        <begin position="232"/>
        <end position="251"/>
    </location>
</feature>
<sequence length="556" mass="59303">MAVAAKAGRSALAPGDMGIGRHGSLMLPMSHPMGLREREGGSRRRGSQQCLPSFENSHPGALGPKAVCALVVVLARQRNRGPVMKDNTTSAHAEPADRATLTLERHGIAYVAASRRYGRPRNQFTVRFAPVIYLAGIFVGSSGAVLGIGFWGSVTAIVIGNFLGSVGTGLCAAMGPRLGMPQLPMGRAAFGYFGNFLPALLSLLVFVGYYTVGTVLGAQSLADLFKTPYEPTVVVVAALNIVIGIYGYRILHILGDWITKLSFVLLSVVSIVLIAHGGGPGVEPSASGSDYWLAWLVMFTVVFGYTASWAPYASDYSRYLPEDSKPSSVVKAATAGLFASTTWMMVLGAGLITLAPDGDVLRALEIALPDWLRYLVLLTLGISAIPHNAVNLYSGAMATLTCDLRLPQWVTVVIAGVFGLFLALVFGGAEFQANFRLFLHVVSYYITPWLAILLVDYFIVHRSGRGYPAIRNFYERDGVFGRYGTPGLTALVVGTAVAVPFMGTEFYTGPIAEALHGADFSYFVSAIVAAVIFGVWRPRVASPAGIDVRRVAGDHA</sequence>
<feature type="transmembrane region" description="Helical" evidence="8">
    <location>
        <begin position="406"/>
        <end position="426"/>
    </location>
</feature>
<dbReference type="EMBL" id="JBGOSP010000002">
    <property type="protein sequence ID" value="MFA3835560.1"/>
    <property type="molecule type" value="Genomic_DNA"/>
</dbReference>
<dbReference type="Pfam" id="PF02133">
    <property type="entry name" value="Transp_cyt_pur"/>
    <property type="match status" value="1"/>
</dbReference>
<feature type="transmembrane region" description="Helical" evidence="8">
    <location>
        <begin position="374"/>
        <end position="394"/>
    </location>
</feature>
<protein>
    <submittedName>
        <fullName evidence="9">Cytosine permease</fullName>
    </submittedName>
</protein>
<gene>
    <name evidence="9" type="ORF">ACEG43_05085</name>
</gene>
<evidence type="ECO:0000256" key="5">
    <source>
        <dbReference type="ARBA" id="ARBA00022989"/>
    </source>
</evidence>
<comment type="caution">
    <text evidence="9">The sequence shown here is derived from an EMBL/GenBank/DDBJ whole genome shotgun (WGS) entry which is preliminary data.</text>
</comment>
<dbReference type="InterPro" id="IPR026030">
    <property type="entry name" value="Pur-cyt_permease_Fcy2/21/22"/>
</dbReference>
<proteinExistence type="inferred from homology"/>
<dbReference type="PIRSF" id="PIRSF002744">
    <property type="entry name" value="Pur-cyt_permease"/>
    <property type="match status" value="1"/>
</dbReference>
<feature type="transmembrane region" description="Helical" evidence="8">
    <location>
        <begin position="438"/>
        <end position="459"/>
    </location>
</feature>
<evidence type="ECO:0000313" key="10">
    <source>
        <dbReference type="Proteomes" id="UP001571476"/>
    </source>
</evidence>
<keyword evidence="4 8" id="KW-0812">Transmembrane</keyword>
<dbReference type="PANTHER" id="PTHR31806:SF1">
    <property type="entry name" value="PURINE-CYTOSINE PERMEASE FCY2-RELATED"/>
    <property type="match status" value="1"/>
</dbReference>
<dbReference type="Gene3D" id="1.10.4160.10">
    <property type="entry name" value="Hydantoin permease"/>
    <property type="match status" value="1"/>
</dbReference>
<feature type="transmembrane region" description="Helical" evidence="8">
    <location>
        <begin position="190"/>
        <end position="212"/>
    </location>
</feature>
<feature type="transmembrane region" description="Helical" evidence="8">
    <location>
        <begin position="514"/>
        <end position="536"/>
    </location>
</feature>
<evidence type="ECO:0000256" key="4">
    <source>
        <dbReference type="ARBA" id="ARBA00022692"/>
    </source>
</evidence>
<accession>A0ABV4SAV0</accession>
<evidence type="ECO:0000256" key="3">
    <source>
        <dbReference type="ARBA" id="ARBA00022448"/>
    </source>
</evidence>
<dbReference type="PANTHER" id="PTHR31806">
    <property type="entry name" value="PURINE-CYTOSINE PERMEASE FCY2-RELATED"/>
    <property type="match status" value="1"/>
</dbReference>
<dbReference type="InterPro" id="IPR001248">
    <property type="entry name" value="Pur-cyt_permease"/>
</dbReference>
<evidence type="ECO:0000256" key="7">
    <source>
        <dbReference type="SAM" id="MobiDB-lite"/>
    </source>
</evidence>
<keyword evidence="10" id="KW-1185">Reference proteome</keyword>
<feature type="transmembrane region" description="Helical" evidence="8">
    <location>
        <begin position="291"/>
        <end position="312"/>
    </location>
</feature>
<comment type="subcellular location">
    <subcellularLocation>
        <location evidence="1">Membrane</location>
        <topology evidence="1">Multi-pass membrane protein</topology>
    </subcellularLocation>
</comment>
<evidence type="ECO:0000313" key="9">
    <source>
        <dbReference type="EMBL" id="MFA3835560.1"/>
    </source>
</evidence>
<evidence type="ECO:0000256" key="8">
    <source>
        <dbReference type="SAM" id="Phobius"/>
    </source>
</evidence>
<evidence type="ECO:0000256" key="6">
    <source>
        <dbReference type="ARBA" id="ARBA00023136"/>
    </source>
</evidence>
<feature type="transmembrane region" description="Helical" evidence="8">
    <location>
        <begin position="263"/>
        <end position="279"/>
    </location>
</feature>
<dbReference type="RefSeq" id="WP_372561546.1">
    <property type="nucleotide sequence ID" value="NZ_JBGOSP010000002.1"/>
</dbReference>
<evidence type="ECO:0000256" key="2">
    <source>
        <dbReference type="ARBA" id="ARBA00008974"/>
    </source>
</evidence>
<reference evidence="9 10" key="1">
    <citation type="submission" date="2024-08" db="EMBL/GenBank/DDBJ databases">
        <title>Genome sequence of Streptomyces aureus CACIA-1.46HGO.</title>
        <authorList>
            <person name="Evangelista-Martinez Z."/>
        </authorList>
    </citation>
    <scope>NUCLEOTIDE SEQUENCE [LARGE SCALE GENOMIC DNA]</scope>
    <source>
        <strain evidence="9 10">CACIA-1.46HGO</strain>
    </source>
</reference>
<comment type="similarity">
    <text evidence="2">Belongs to the purine-cytosine permease (2.A.39) family.</text>
</comment>
<keyword evidence="6 8" id="KW-0472">Membrane</keyword>